<accession>A0A815PTQ8</accession>
<dbReference type="EMBL" id="CAJNOJ010000015">
    <property type="protein sequence ID" value="CAF0816416.1"/>
    <property type="molecule type" value="Genomic_DNA"/>
</dbReference>
<protein>
    <submittedName>
        <fullName evidence="3">Uncharacterized protein</fullName>
    </submittedName>
</protein>
<name>A0A815PTQ8_ADIRI</name>
<sequence length="77" mass="9052">MSQTGFDNERRLSKQTKCQRSSSVYATNRQHCSQEGYKRRSSTFSSGIEQMMEYVHQKLSRSHDQGKQEFDDLKTIK</sequence>
<comment type="caution">
    <text evidence="3">The sequence shown here is derived from an EMBL/GenBank/DDBJ whole genome shotgun (WGS) entry which is preliminary data.</text>
</comment>
<keyword evidence="4" id="KW-1185">Reference proteome</keyword>
<evidence type="ECO:0000313" key="4">
    <source>
        <dbReference type="Proteomes" id="UP000663828"/>
    </source>
</evidence>
<proteinExistence type="predicted"/>
<gene>
    <name evidence="2" type="ORF">EDS130_LOCUS5621</name>
    <name evidence="3" type="ORF">XAT740_LOCUS37011</name>
</gene>
<dbReference type="Proteomes" id="UP000663828">
    <property type="component" value="Unassembled WGS sequence"/>
</dbReference>
<evidence type="ECO:0000256" key="1">
    <source>
        <dbReference type="SAM" id="MobiDB-lite"/>
    </source>
</evidence>
<evidence type="ECO:0000313" key="2">
    <source>
        <dbReference type="EMBL" id="CAF0816416.1"/>
    </source>
</evidence>
<organism evidence="3 4">
    <name type="scientific">Adineta ricciae</name>
    <name type="common">Rotifer</name>
    <dbReference type="NCBI Taxonomy" id="249248"/>
    <lineage>
        <taxon>Eukaryota</taxon>
        <taxon>Metazoa</taxon>
        <taxon>Spiralia</taxon>
        <taxon>Gnathifera</taxon>
        <taxon>Rotifera</taxon>
        <taxon>Eurotatoria</taxon>
        <taxon>Bdelloidea</taxon>
        <taxon>Adinetida</taxon>
        <taxon>Adinetidae</taxon>
        <taxon>Adineta</taxon>
    </lineage>
</organism>
<dbReference type="AlphaFoldDB" id="A0A815PTQ8"/>
<dbReference type="Proteomes" id="UP000663852">
    <property type="component" value="Unassembled WGS sequence"/>
</dbReference>
<feature type="compositionally biased region" description="Basic and acidic residues" evidence="1">
    <location>
        <begin position="61"/>
        <end position="77"/>
    </location>
</feature>
<feature type="compositionally biased region" description="Polar residues" evidence="1">
    <location>
        <begin position="15"/>
        <end position="33"/>
    </location>
</feature>
<feature type="region of interest" description="Disordered" evidence="1">
    <location>
        <begin position="1"/>
        <end position="77"/>
    </location>
</feature>
<reference evidence="3" key="1">
    <citation type="submission" date="2021-02" db="EMBL/GenBank/DDBJ databases">
        <authorList>
            <person name="Nowell W R."/>
        </authorList>
    </citation>
    <scope>NUCLEOTIDE SEQUENCE</scope>
</reference>
<dbReference type="EMBL" id="CAJNOR010003848">
    <property type="protein sequence ID" value="CAF1453414.1"/>
    <property type="molecule type" value="Genomic_DNA"/>
</dbReference>
<evidence type="ECO:0000313" key="3">
    <source>
        <dbReference type="EMBL" id="CAF1453414.1"/>
    </source>
</evidence>